<dbReference type="PANTHER" id="PTHR37450">
    <property type="entry name" value="CIPC PROTEIN"/>
    <property type="match status" value="1"/>
</dbReference>
<keyword evidence="2" id="KW-1185">Reference proteome</keyword>
<gene>
    <name evidence="1" type="ORF">GQ602_001062</name>
</gene>
<evidence type="ECO:0000313" key="2">
    <source>
        <dbReference type="Proteomes" id="UP000562929"/>
    </source>
</evidence>
<reference evidence="1 2" key="1">
    <citation type="journal article" date="2020" name="G3 (Bethesda)">
        <title>Genetic Underpinnings of Host Manipulation by Ophiocordyceps as Revealed by Comparative Transcriptomics.</title>
        <authorList>
            <person name="Will I."/>
            <person name="Das B."/>
            <person name="Trinh T."/>
            <person name="Brachmann A."/>
            <person name="Ohm R.A."/>
            <person name="de Bekker C."/>
        </authorList>
    </citation>
    <scope>NUCLEOTIDE SEQUENCE [LARGE SCALE GENOMIC DNA]</scope>
    <source>
        <strain evidence="1 2">EC05</strain>
    </source>
</reference>
<evidence type="ECO:0000313" key="1">
    <source>
        <dbReference type="EMBL" id="KAF4595449.1"/>
    </source>
</evidence>
<protein>
    <submittedName>
        <fullName evidence="1">CipC1 protein, concanamycin induced protein C</fullName>
    </submittedName>
</protein>
<sequence length="158" mass="17591">MSWPPEPPWIYCSSGGSARLYGLICELIGPVEAGINVTTWSRLQWVTSSCLAMGWFDDDSEQARAYQEVTQRPHEASWTHELLGGAAAYEAAKAYENHVERNGQPDEHAKAKEILAGAIGAFVDREVETRGLDYIDAEEAKRHAQRQAEEQLGSEGQW</sequence>
<dbReference type="Proteomes" id="UP000562929">
    <property type="component" value="Unassembled WGS sequence"/>
</dbReference>
<dbReference type="InterPro" id="IPR022234">
    <property type="entry name" value="DUF3759"/>
</dbReference>
<dbReference type="OrthoDB" id="9895617at2759"/>
<dbReference type="EMBL" id="JAACLJ010000001">
    <property type="protein sequence ID" value="KAF4595449.1"/>
    <property type="molecule type" value="Genomic_DNA"/>
</dbReference>
<name>A0A8H4QDB5_9HYPO</name>
<dbReference type="PANTHER" id="PTHR37450:SF1">
    <property type="entry name" value="CIPC PROTEIN"/>
    <property type="match status" value="1"/>
</dbReference>
<organism evidence="1 2">
    <name type="scientific">Ophiocordyceps camponoti-floridani</name>
    <dbReference type="NCBI Taxonomy" id="2030778"/>
    <lineage>
        <taxon>Eukaryota</taxon>
        <taxon>Fungi</taxon>
        <taxon>Dikarya</taxon>
        <taxon>Ascomycota</taxon>
        <taxon>Pezizomycotina</taxon>
        <taxon>Sordariomycetes</taxon>
        <taxon>Hypocreomycetidae</taxon>
        <taxon>Hypocreales</taxon>
        <taxon>Ophiocordycipitaceae</taxon>
        <taxon>Ophiocordyceps</taxon>
    </lineage>
</organism>
<dbReference type="AlphaFoldDB" id="A0A8H4QDB5"/>
<proteinExistence type="predicted"/>
<dbReference type="Pfam" id="PF12585">
    <property type="entry name" value="DUF3759"/>
    <property type="match status" value="1"/>
</dbReference>
<comment type="caution">
    <text evidence="1">The sequence shown here is derived from an EMBL/GenBank/DDBJ whole genome shotgun (WGS) entry which is preliminary data.</text>
</comment>
<accession>A0A8H4QDB5</accession>